<accession>J7GSN2</accession>
<dbReference type="HOGENOM" id="CLU_047806_2_1_6"/>
<dbReference type="InterPro" id="IPR013520">
    <property type="entry name" value="Ribonucl_H"/>
</dbReference>
<dbReference type="FunFam" id="3.30.420.10:FF:000045">
    <property type="entry name" value="3'-5' exonuclease DinG"/>
    <property type="match status" value="1"/>
</dbReference>
<dbReference type="GO" id="GO:0003677">
    <property type="term" value="F:DNA binding"/>
    <property type="evidence" value="ECO:0007669"/>
    <property type="project" value="InterPro"/>
</dbReference>
<dbReference type="EC" id="2.7.7.7" evidence="1"/>
<dbReference type="EMBL" id="CP003542">
    <property type="protein sequence ID" value="AFP83762.1"/>
    <property type="molecule type" value="Genomic_DNA"/>
</dbReference>
<evidence type="ECO:0000313" key="8">
    <source>
        <dbReference type="EMBL" id="AFP83762.1"/>
    </source>
</evidence>
<comment type="function">
    <text evidence="4">DNA polymerase III is a complex, multichain enzyme responsible for most of the replicative synthesis in bacteria. The epsilon subunit contain the editing function and is a proofreading 3'-5' exonuclease.</text>
</comment>
<dbReference type="GO" id="GO:0005829">
    <property type="term" value="C:cytosol"/>
    <property type="evidence" value="ECO:0007669"/>
    <property type="project" value="TreeGrafter"/>
</dbReference>
<dbReference type="InterPro" id="IPR036397">
    <property type="entry name" value="RNaseH_sf"/>
</dbReference>
<organism evidence="8 9">
    <name type="scientific">Candidatus Carsonella ruddii CS isolate Thao2000</name>
    <dbReference type="NCBI Taxonomy" id="1202537"/>
    <lineage>
        <taxon>Bacteria</taxon>
        <taxon>Pseudomonadati</taxon>
        <taxon>Pseudomonadota</taxon>
        <taxon>Gammaproteobacteria</taxon>
        <taxon>Oceanospirillales</taxon>
        <taxon>Halomonadaceae</taxon>
        <taxon>Zymobacter group</taxon>
        <taxon>Candidatus Carsonella</taxon>
    </lineage>
</organism>
<dbReference type="KEGG" id="crc:A33Y_0115"/>
<evidence type="ECO:0000256" key="4">
    <source>
        <dbReference type="ARBA" id="ARBA00025483"/>
    </source>
</evidence>
<evidence type="ECO:0000256" key="6">
    <source>
        <dbReference type="ARBA" id="ARBA00049244"/>
    </source>
</evidence>
<dbReference type="OrthoDB" id="9804290at2"/>
<comment type="catalytic activity">
    <reaction evidence="6">
        <text>DNA(n) + a 2'-deoxyribonucleoside 5'-triphosphate = DNA(n+1) + diphosphate</text>
        <dbReference type="Rhea" id="RHEA:22508"/>
        <dbReference type="Rhea" id="RHEA-COMP:17339"/>
        <dbReference type="Rhea" id="RHEA-COMP:17340"/>
        <dbReference type="ChEBI" id="CHEBI:33019"/>
        <dbReference type="ChEBI" id="CHEBI:61560"/>
        <dbReference type="ChEBI" id="CHEBI:173112"/>
        <dbReference type="EC" id="2.7.7.7"/>
    </reaction>
</comment>
<dbReference type="NCBIfam" id="TIGR00573">
    <property type="entry name" value="dnaq"/>
    <property type="match status" value="1"/>
</dbReference>
<gene>
    <name evidence="8" type="primary">dnaQ</name>
    <name evidence="8" type="ORF">A33Y_0115</name>
</gene>
<dbReference type="GO" id="GO:0008408">
    <property type="term" value="F:3'-5' exonuclease activity"/>
    <property type="evidence" value="ECO:0007669"/>
    <property type="project" value="TreeGrafter"/>
</dbReference>
<evidence type="ECO:0000313" key="9">
    <source>
        <dbReference type="Proteomes" id="UP000003931"/>
    </source>
</evidence>
<dbReference type="InterPro" id="IPR006054">
    <property type="entry name" value="DnaQ"/>
</dbReference>
<name>J7GSN2_CARRU</name>
<reference evidence="8 9" key="1">
    <citation type="journal article" date="2012" name="Mol. Biol. Evol.">
        <title>Genome reduction and co-evolution between the primary and secondary bacterial symbionts of psyllids.</title>
        <authorList>
            <person name="Sloan D.B."/>
            <person name="Moran N.A."/>
        </authorList>
    </citation>
    <scope>NUCLEOTIDE SEQUENCE [LARGE SCALE GENOMIC DNA]</scope>
    <source>
        <strain evidence="8 9">CS</strain>
    </source>
</reference>
<keyword evidence="3" id="KW-0378">Hydrolase</keyword>
<dbReference type="GO" id="GO:0003887">
    <property type="term" value="F:DNA-directed DNA polymerase activity"/>
    <property type="evidence" value="ECO:0007669"/>
    <property type="project" value="UniProtKB-EC"/>
</dbReference>
<evidence type="ECO:0000256" key="5">
    <source>
        <dbReference type="ARBA" id="ARBA00026073"/>
    </source>
</evidence>
<keyword evidence="2" id="KW-0540">Nuclease</keyword>
<dbReference type="AlphaFoldDB" id="J7GSN2"/>
<dbReference type="PANTHER" id="PTHR30231:SF41">
    <property type="entry name" value="DNA POLYMERASE III SUBUNIT EPSILON"/>
    <property type="match status" value="1"/>
</dbReference>
<evidence type="ECO:0000259" key="7">
    <source>
        <dbReference type="SMART" id="SM00479"/>
    </source>
</evidence>
<evidence type="ECO:0000256" key="2">
    <source>
        <dbReference type="ARBA" id="ARBA00022722"/>
    </source>
</evidence>
<feature type="domain" description="Exonuclease" evidence="7">
    <location>
        <begin position="3"/>
        <end position="174"/>
    </location>
</feature>
<keyword evidence="3" id="KW-0269">Exonuclease</keyword>
<comment type="subunit">
    <text evidence="5">DNA polymerase III contains a core (composed of alpha, epsilon and theta chains) that associates with a tau subunit. This core dimerizes to form the POLIII' complex. PolIII' associates with the gamma complex (composed of gamma, delta, delta', psi and chi chains) and with the beta chain to form the complete DNA polymerase III complex.</text>
</comment>
<sequence length="181" mass="21264">MKRIIFFDIETTGLDPTYDKIIELAGVEVYNNAITGRIFHSYYNPEMKVSKGAYLIHKINDNFLMNKKKFKENYHDFLSFVHGTIAIAHNSSFDVRFINKELKLINEDYNIKKCCKILDSMIITKKMSSSKSNKLDDLILYHKIINFKRKTHSALLDSLFLASLILKISFYKKEFNLFIEE</sequence>
<dbReference type="SUPFAM" id="SSF53098">
    <property type="entry name" value="Ribonuclease H-like"/>
    <property type="match status" value="1"/>
</dbReference>
<dbReference type="Proteomes" id="UP000003931">
    <property type="component" value="Chromosome"/>
</dbReference>
<dbReference type="SMART" id="SM00479">
    <property type="entry name" value="EXOIII"/>
    <property type="match status" value="1"/>
</dbReference>
<dbReference type="PATRIC" id="fig|1202537.3.peg.96"/>
<dbReference type="GO" id="GO:0045004">
    <property type="term" value="P:DNA replication proofreading"/>
    <property type="evidence" value="ECO:0007669"/>
    <property type="project" value="TreeGrafter"/>
</dbReference>
<dbReference type="RefSeq" id="WP_014887063.1">
    <property type="nucleotide sequence ID" value="NC_018415.1"/>
</dbReference>
<dbReference type="Gene3D" id="3.30.420.10">
    <property type="entry name" value="Ribonuclease H-like superfamily/Ribonuclease H"/>
    <property type="match status" value="1"/>
</dbReference>
<proteinExistence type="predicted"/>
<dbReference type="PANTHER" id="PTHR30231">
    <property type="entry name" value="DNA POLYMERASE III SUBUNIT EPSILON"/>
    <property type="match status" value="1"/>
</dbReference>
<evidence type="ECO:0000256" key="3">
    <source>
        <dbReference type="ARBA" id="ARBA00022839"/>
    </source>
</evidence>
<dbReference type="InterPro" id="IPR012337">
    <property type="entry name" value="RNaseH-like_sf"/>
</dbReference>
<protein>
    <recommendedName>
        <fullName evidence="1">DNA-directed DNA polymerase</fullName>
        <ecNumber evidence="1">2.7.7.7</ecNumber>
    </recommendedName>
</protein>
<dbReference type="STRING" id="1202537.A33Y_0115"/>
<evidence type="ECO:0000256" key="1">
    <source>
        <dbReference type="ARBA" id="ARBA00012417"/>
    </source>
</evidence>
<dbReference type="Pfam" id="PF00929">
    <property type="entry name" value="RNase_T"/>
    <property type="match status" value="1"/>
</dbReference>